<dbReference type="InterPro" id="IPR036514">
    <property type="entry name" value="SGNH_hydro_sf"/>
</dbReference>
<sequence length="225" mass="25782">MNPCTIATPQKDTEGDDRWMSIHNRFVCEARGKDADVIFIGDSILQALEHTEIWNEWFAPLHCLNFSIHKDQTQNVLWRITNGELEHVEPKVIVLHVGTSNVEHTADEVCEGILKIIQIIQEKHPDVSIVLPSLLPRGQHPNVLREKNCKVNQLLKTHAKKLKNIEMVPIDKGFVQSDGTISHHDLYDYLIPTTAKFRKVFEPVYDLLQQLLLEFGPEKDLTPSE</sequence>
<evidence type="ECO:0000256" key="1">
    <source>
        <dbReference type="ARBA" id="ARBA00038184"/>
    </source>
</evidence>
<reference evidence="3 4" key="1">
    <citation type="submission" date="2017-07" db="EMBL/GenBank/DDBJ databases">
        <authorList>
            <person name="Talla V."/>
            <person name="Backstrom N."/>
        </authorList>
    </citation>
    <scope>NUCLEOTIDE SEQUENCE [LARGE SCALE GENOMIC DNA]</scope>
</reference>
<proteinExistence type="inferred from homology"/>
<evidence type="ECO:0000259" key="2">
    <source>
        <dbReference type="Pfam" id="PF13472"/>
    </source>
</evidence>
<dbReference type="AlphaFoldDB" id="A0A5E4QWW1"/>
<protein>
    <recommendedName>
        <fullName evidence="2">SGNH hydrolase-type esterase domain-containing protein</fullName>
    </recommendedName>
</protein>
<accession>A0A5E4QWW1</accession>
<dbReference type="Gene3D" id="3.40.50.1110">
    <property type="entry name" value="SGNH hydrolase"/>
    <property type="match status" value="1"/>
</dbReference>
<evidence type="ECO:0000313" key="4">
    <source>
        <dbReference type="Proteomes" id="UP000324832"/>
    </source>
</evidence>
<name>A0A5E4QWW1_9NEOP</name>
<dbReference type="PANTHER" id="PTHR11852">
    <property type="entry name" value="PLATELET-ACTIVATING FACTOR ACETYLHYDROLASE"/>
    <property type="match status" value="1"/>
</dbReference>
<organism evidence="3 4">
    <name type="scientific">Leptidea sinapis</name>
    <dbReference type="NCBI Taxonomy" id="189913"/>
    <lineage>
        <taxon>Eukaryota</taxon>
        <taxon>Metazoa</taxon>
        <taxon>Ecdysozoa</taxon>
        <taxon>Arthropoda</taxon>
        <taxon>Hexapoda</taxon>
        <taxon>Insecta</taxon>
        <taxon>Pterygota</taxon>
        <taxon>Neoptera</taxon>
        <taxon>Endopterygota</taxon>
        <taxon>Lepidoptera</taxon>
        <taxon>Glossata</taxon>
        <taxon>Ditrysia</taxon>
        <taxon>Papilionoidea</taxon>
        <taxon>Pieridae</taxon>
        <taxon>Dismorphiinae</taxon>
        <taxon>Leptidea</taxon>
    </lineage>
</organism>
<dbReference type="InterPro" id="IPR013830">
    <property type="entry name" value="SGNH_hydro"/>
</dbReference>
<comment type="similarity">
    <text evidence="1">Belongs to the 'GDSL' lipolytic enzyme family. Platelet-activating factor acetylhydrolase IB beta/gamma subunits subfamily.</text>
</comment>
<dbReference type="SUPFAM" id="SSF52266">
    <property type="entry name" value="SGNH hydrolase"/>
    <property type="match status" value="1"/>
</dbReference>
<dbReference type="EMBL" id="FZQP02005554">
    <property type="protein sequence ID" value="VVD01712.1"/>
    <property type="molecule type" value="Genomic_DNA"/>
</dbReference>
<keyword evidence="4" id="KW-1185">Reference proteome</keyword>
<evidence type="ECO:0000313" key="3">
    <source>
        <dbReference type="EMBL" id="VVD01712.1"/>
    </source>
</evidence>
<dbReference type="CDD" id="cd01820">
    <property type="entry name" value="PAF_acetylesterase_like"/>
    <property type="match status" value="1"/>
</dbReference>
<dbReference type="PANTHER" id="PTHR11852:SF0">
    <property type="entry name" value="PLATELET-ACTIVATING FACTOR ACETYLHYDROLASE IB SUBUNIT BETA HOMOLOG"/>
    <property type="match status" value="1"/>
</dbReference>
<dbReference type="OrthoDB" id="505607at2759"/>
<dbReference type="Pfam" id="PF13472">
    <property type="entry name" value="Lipase_GDSL_2"/>
    <property type="match status" value="1"/>
</dbReference>
<feature type="domain" description="SGNH hydrolase-type esterase" evidence="2">
    <location>
        <begin position="39"/>
        <end position="190"/>
    </location>
</feature>
<gene>
    <name evidence="3" type="ORF">LSINAPIS_LOCUS12067</name>
</gene>
<dbReference type="Proteomes" id="UP000324832">
    <property type="component" value="Unassembled WGS sequence"/>
</dbReference>